<dbReference type="CDD" id="cd02042">
    <property type="entry name" value="ParAB_family"/>
    <property type="match status" value="1"/>
</dbReference>
<dbReference type="InterPro" id="IPR027417">
    <property type="entry name" value="P-loop_NTPase"/>
</dbReference>
<evidence type="ECO:0000259" key="1">
    <source>
        <dbReference type="Pfam" id="PF13614"/>
    </source>
</evidence>
<comment type="caution">
    <text evidence="2">The sequence shown here is derived from an EMBL/GenBank/DDBJ whole genome shotgun (WGS) entry which is preliminary data.</text>
</comment>
<evidence type="ECO:0000313" key="2">
    <source>
        <dbReference type="EMBL" id="MBC8179069.1"/>
    </source>
</evidence>
<protein>
    <submittedName>
        <fullName evidence="2">ParA family protein</fullName>
    </submittedName>
</protein>
<reference evidence="2 3" key="1">
    <citation type="submission" date="2020-08" db="EMBL/GenBank/DDBJ databases">
        <title>Bridging the membrane lipid divide: bacteria of the FCB group superphylum have the potential to synthesize archaeal ether lipids.</title>
        <authorList>
            <person name="Villanueva L."/>
            <person name="Von Meijenfeldt F.A.B."/>
            <person name="Westbye A.B."/>
            <person name="Yadav S."/>
            <person name="Hopmans E.C."/>
            <person name="Dutilh B.E."/>
            <person name="Sinninghe Damste J.S."/>
        </authorList>
    </citation>
    <scope>NUCLEOTIDE SEQUENCE [LARGE SCALE GENOMIC DNA]</scope>
    <source>
        <strain evidence="2">NIOZ-UU27</strain>
    </source>
</reference>
<dbReference type="Pfam" id="PF13614">
    <property type="entry name" value="AAA_31"/>
    <property type="match status" value="1"/>
</dbReference>
<dbReference type="PANTHER" id="PTHR13696:SF52">
    <property type="entry name" value="PARA FAMILY PROTEIN CT_582"/>
    <property type="match status" value="1"/>
</dbReference>
<dbReference type="PANTHER" id="PTHR13696">
    <property type="entry name" value="P-LOOP CONTAINING NUCLEOSIDE TRIPHOSPHATE HYDROLASE"/>
    <property type="match status" value="1"/>
</dbReference>
<feature type="domain" description="AAA" evidence="1">
    <location>
        <begin position="1"/>
        <end position="172"/>
    </location>
</feature>
<gene>
    <name evidence="2" type="ORF">H8E19_16820</name>
</gene>
<sequence>MRKIAVSLTKGGVGKTTTAVNLAAGLALAGFRVLLIDTDTQGQAGFMLGLQPEGGLAELVTGALEPEEAIVEARQGLWLLAGGVGLAGVKKMIASNELEGEQTLTKALATLDEKYDYVILDTSPGWDTMTINVLFYADEVLVPVSLEILTIKGLAEFNKRLDAIKRHKAISLTYVLPTFMDRRVRKSAEILEQLQSYYPGRLCPPIRYNVRLSEAAGYGEPIFEFAPNSPGAEDYKILTERIMNEE</sequence>
<dbReference type="Proteomes" id="UP000650524">
    <property type="component" value="Unassembled WGS sequence"/>
</dbReference>
<accession>A0A8J6N3V9</accession>
<dbReference type="InterPro" id="IPR025669">
    <property type="entry name" value="AAA_dom"/>
</dbReference>
<dbReference type="SUPFAM" id="SSF52540">
    <property type="entry name" value="P-loop containing nucleoside triphosphate hydrolases"/>
    <property type="match status" value="1"/>
</dbReference>
<dbReference type="Gene3D" id="3.40.50.300">
    <property type="entry name" value="P-loop containing nucleotide triphosphate hydrolases"/>
    <property type="match status" value="1"/>
</dbReference>
<name>A0A8J6N3V9_9DELT</name>
<dbReference type="InterPro" id="IPR050678">
    <property type="entry name" value="DNA_Partitioning_ATPase"/>
</dbReference>
<evidence type="ECO:0000313" key="3">
    <source>
        <dbReference type="Proteomes" id="UP000650524"/>
    </source>
</evidence>
<proteinExistence type="predicted"/>
<dbReference type="EMBL" id="JACNJD010000342">
    <property type="protein sequence ID" value="MBC8179069.1"/>
    <property type="molecule type" value="Genomic_DNA"/>
</dbReference>
<dbReference type="AlphaFoldDB" id="A0A8J6N3V9"/>
<organism evidence="2 3">
    <name type="scientific">Candidatus Desulfacyla euxinica</name>
    <dbReference type="NCBI Taxonomy" id="2841693"/>
    <lineage>
        <taxon>Bacteria</taxon>
        <taxon>Deltaproteobacteria</taxon>
        <taxon>Candidatus Desulfacyla</taxon>
    </lineage>
</organism>